<comment type="similarity">
    <text evidence="9">Belongs to the MntA antitoxin family.</text>
</comment>
<evidence type="ECO:0000313" key="13">
    <source>
        <dbReference type="Proteomes" id="UP001157091"/>
    </source>
</evidence>
<dbReference type="RefSeq" id="WP_284293326.1">
    <property type="nucleotide sequence ID" value="NZ_BSUK01000001.1"/>
</dbReference>
<protein>
    <recommendedName>
        <fullName evidence="11">Polymerase nucleotidyl transferase domain-containing protein</fullName>
    </recommendedName>
</protein>
<dbReference type="PANTHER" id="PTHR33571">
    <property type="entry name" value="SSL8005 PROTEIN"/>
    <property type="match status" value="1"/>
</dbReference>
<dbReference type="EMBL" id="BSUK01000001">
    <property type="protein sequence ID" value="GMA24564.1"/>
    <property type="molecule type" value="Genomic_DNA"/>
</dbReference>
<comment type="caution">
    <text evidence="12">The sequence shown here is derived from an EMBL/GenBank/DDBJ whole genome shotgun (WGS) entry which is preliminary data.</text>
</comment>
<keyword evidence="7" id="KW-0067">ATP-binding</keyword>
<dbReference type="Proteomes" id="UP001157091">
    <property type="component" value="Unassembled WGS sequence"/>
</dbReference>
<dbReference type="PANTHER" id="PTHR33571:SF12">
    <property type="entry name" value="BSL3053 PROTEIN"/>
    <property type="match status" value="1"/>
</dbReference>
<dbReference type="Gene3D" id="3.30.460.10">
    <property type="entry name" value="Beta Polymerase, domain 2"/>
    <property type="match status" value="1"/>
</dbReference>
<evidence type="ECO:0000256" key="5">
    <source>
        <dbReference type="ARBA" id="ARBA00022723"/>
    </source>
</evidence>
<proteinExistence type="inferred from homology"/>
<evidence type="ECO:0000256" key="9">
    <source>
        <dbReference type="ARBA" id="ARBA00038276"/>
    </source>
</evidence>
<organism evidence="12 13">
    <name type="scientific">Luteimicrobium album</name>
    <dbReference type="NCBI Taxonomy" id="1054550"/>
    <lineage>
        <taxon>Bacteria</taxon>
        <taxon>Bacillati</taxon>
        <taxon>Actinomycetota</taxon>
        <taxon>Actinomycetes</taxon>
        <taxon>Micrococcales</taxon>
        <taxon>Luteimicrobium</taxon>
    </lineage>
</organism>
<dbReference type="InterPro" id="IPR002934">
    <property type="entry name" value="Polymerase_NTP_transf_dom"/>
</dbReference>
<evidence type="ECO:0000256" key="7">
    <source>
        <dbReference type="ARBA" id="ARBA00022840"/>
    </source>
</evidence>
<evidence type="ECO:0000313" key="12">
    <source>
        <dbReference type="EMBL" id="GMA24564.1"/>
    </source>
</evidence>
<evidence type="ECO:0000256" key="8">
    <source>
        <dbReference type="ARBA" id="ARBA00022842"/>
    </source>
</evidence>
<feature type="domain" description="Polymerase nucleotidyl transferase" evidence="11">
    <location>
        <begin position="107"/>
        <end position="168"/>
    </location>
</feature>
<dbReference type="Pfam" id="PF01909">
    <property type="entry name" value="NTP_transf_2"/>
    <property type="match status" value="1"/>
</dbReference>
<keyword evidence="3" id="KW-0808">Transferase</keyword>
<evidence type="ECO:0000256" key="4">
    <source>
        <dbReference type="ARBA" id="ARBA00022695"/>
    </source>
</evidence>
<dbReference type="InterPro" id="IPR052038">
    <property type="entry name" value="Type-VII_TA_antitoxin"/>
</dbReference>
<gene>
    <name evidence="12" type="ORF">GCM10025864_23230</name>
</gene>
<keyword evidence="8" id="KW-0460">Magnesium</keyword>
<reference evidence="13" key="1">
    <citation type="journal article" date="2019" name="Int. J. Syst. Evol. Microbiol.">
        <title>The Global Catalogue of Microorganisms (GCM) 10K type strain sequencing project: providing services to taxonomists for standard genome sequencing and annotation.</title>
        <authorList>
            <consortium name="The Broad Institute Genomics Platform"/>
            <consortium name="The Broad Institute Genome Sequencing Center for Infectious Disease"/>
            <person name="Wu L."/>
            <person name="Ma J."/>
        </authorList>
    </citation>
    <scope>NUCLEOTIDE SEQUENCE [LARGE SCALE GENOMIC DNA]</scope>
    <source>
        <strain evidence="13">NBRC 106348</strain>
    </source>
</reference>
<dbReference type="SUPFAM" id="SSF81301">
    <property type="entry name" value="Nucleotidyltransferase"/>
    <property type="match status" value="1"/>
</dbReference>
<keyword evidence="6" id="KW-0547">Nucleotide-binding</keyword>
<keyword evidence="4" id="KW-0548">Nucleotidyltransferase</keyword>
<feature type="coiled-coil region" evidence="10">
    <location>
        <begin position="4"/>
        <end position="35"/>
    </location>
</feature>
<evidence type="ECO:0000256" key="2">
    <source>
        <dbReference type="ARBA" id="ARBA00022649"/>
    </source>
</evidence>
<accession>A0ABQ6I1E8</accession>
<keyword evidence="2" id="KW-1277">Toxin-antitoxin system</keyword>
<evidence type="ECO:0000256" key="3">
    <source>
        <dbReference type="ARBA" id="ARBA00022679"/>
    </source>
</evidence>
<dbReference type="CDD" id="cd05403">
    <property type="entry name" value="NT_KNTase_like"/>
    <property type="match status" value="1"/>
</dbReference>
<dbReference type="InterPro" id="IPR043519">
    <property type="entry name" value="NT_sf"/>
</dbReference>
<keyword evidence="10" id="KW-0175">Coiled coil</keyword>
<evidence type="ECO:0000256" key="10">
    <source>
        <dbReference type="SAM" id="Coils"/>
    </source>
</evidence>
<evidence type="ECO:0000256" key="1">
    <source>
        <dbReference type="ARBA" id="ARBA00001946"/>
    </source>
</evidence>
<comment type="cofactor">
    <cofactor evidence="1">
        <name>Mg(2+)</name>
        <dbReference type="ChEBI" id="CHEBI:18420"/>
    </cofactor>
</comment>
<sequence length="178" mass="19306">MTQDEVLEQHLSHAAERAERLRREASSVLERAVARASANGWSQRRIGVSVGRSQPEVHRLLRAAPSVEVAETAMHGVSRESARQAVIELVLTERRDAIVATAARRGVHNLRLSGSVARGEDTADSDVDLLVDVAPGVGLFQLGALEVELRELIGRDVDVVPADSLREDVARTVESIPL</sequence>
<keyword evidence="5" id="KW-0479">Metal-binding</keyword>
<name>A0ABQ6I1E8_9MICO</name>
<evidence type="ECO:0000256" key="6">
    <source>
        <dbReference type="ARBA" id="ARBA00022741"/>
    </source>
</evidence>
<evidence type="ECO:0000259" key="11">
    <source>
        <dbReference type="Pfam" id="PF01909"/>
    </source>
</evidence>
<keyword evidence="13" id="KW-1185">Reference proteome</keyword>